<name>T0GQ12_9SPHN</name>
<evidence type="ECO:0000259" key="2">
    <source>
        <dbReference type="Pfam" id="PF04432"/>
    </source>
</evidence>
<dbReference type="GO" id="GO:0052592">
    <property type="term" value="F:oxidoreductase activity, acting on CH or CH2 groups, with an iron-sulfur protein as acceptor"/>
    <property type="evidence" value="ECO:0007669"/>
    <property type="project" value="TreeGrafter"/>
</dbReference>
<comment type="caution">
    <text evidence="3">The sequence shown here is derived from an EMBL/GenBank/DDBJ whole genome shotgun (WGS) entry which is preliminary data.</text>
</comment>
<dbReference type="Proteomes" id="UP000015525">
    <property type="component" value="Unassembled WGS sequence"/>
</dbReference>
<dbReference type="PATRIC" id="fig|1329909.3.peg.2287"/>
<reference evidence="3 4" key="1">
    <citation type="journal article" date="2013" name="Genome Announc.">
        <title>Draft Genome Sequence of Sphingobium quisquiliarum Strain P25T, a Novel Hexachlorocyclohexane (HCH)-Degrading Bacterium Isolated from an HCH Dumpsite.</title>
        <authorList>
            <person name="Kumar Singh A."/>
            <person name="Sangwan N."/>
            <person name="Sharma A."/>
            <person name="Gupta V."/>
            <person name="Khurana J.P."/>
            <person name="Lal R."/>
        </authorList>
    </citation>
    <scope>NUCLEOTIDE SEQUENCE [LARGE SCALE GENOMIC DNA]</scope>
    <source>
        <strain evidence="3 4">P25</strain>
    </source>
</reference>
<evidence type="ECO:0000259" key="1">
    <source>
        <dbReference type="Pfam" id="PF04422"/>
    </source>
</evidence>
<dbReference type="RefSeq" id="WP_021238607.1">
    <property type="nucleotide sequence ID" value="NZ_ATHO01000102.1"/>
</dbReference>
<dbReference type="AlphaFoldDB" id="T0GQ12"/>
<dbReference type="EMBL" id="ATHO01000102">
    <property type="protein sequence ID" value="EQB05996.1"/>
    <property type="molecule type" value="Genomic_DNA"/>
</dbReference>
<evidence type="ECO:0000313" key="4">
    <source>
        <dbReference type="Proteomes" id="UP000015525"/>
    </source>
</evidence>
<protein>
    <recommendedName>
        <fullName evidence="5">Coenzyme F420 hydrogenase</fullName>
    </recommendedName>
</protein>
<gene>
    <name evidence="3" type="ORF">L288_11810</name>
</gene>
<feature type="domain" description="Coenzyme F420 hydrogenase/dehydrogenase beta subunit N-terminal" evidence="1">
    <location>
        <begin position="95"/>
        <end position="173"/>
    </location>
</feature>
<accession>T0GQ12</accession>
<sequence length="472" mass="52539">MSGPLSPRDMTASGLCTGCGSCAAMTGPADARLDWDVEGQLKPAAPEGWRRERSARFSRLCPFSPSARDEDEIAQQRFPGAPEQDPWIGRFAAAYVGHAAERDYRDRGSSGGMVSWVAAELLRAGLVDGVAHVVRADPAAEGRLFRYSISRSRDALMEGAQSRYYPVEMSAILREMRDVPGRYAIVGIPCFIKAVNLAMLDDPLLRERVAFTLGLVCGHMKSRQMVDSFAWQMGLDPAAVAAVDYRVKDASRPANWYRARLAARDGEERQQDWWHLVDGDWGSGFFQNRACDYCDDVVAETADISFGDAWVEPYSSDGRGTNVVVVRSPVLHRLVQAAMGEGRLALQPVDAAFIRETQAAGFRQRRDGLAYRLAWRRTGVKPRKRIQPSASHLGWRRKLIYRLRHRISRGSSTAFRAAHALGRPGLFLSWGRVMVTLYHGLTYSRGWLGRMFDRAERLLGKEGKGVNISRSG</sequence>
<evidence type="ECO:0000313" key="3">
    <source>
        <dbReference type="EMBL" id="EQB05996.1"/>
    </source>
</evidence>
<feature type="domain" description="Coenzyme F420 hydrogenase/dehydrogenase beta subunit C-terminal" evidence="2">
    <location>
        <begin position="182"/>
        <end position="350"/>
    </location>
</feature>
<dbReference type="PANTHER" id="PTHR31332">
    <property type="entry name" value="7-HYDROXYMETHYL CHLOROPHYLL A REDUCTASE, CHLOROPLASTIC"/>
    <property type="match status" value="1"/>
</dbReference>
<dbReference type="InterPro" id="IPR007525">
    <property type="entry name" value="FrhB_FdhB_C"/>
</dbReference>
<keyword evidence="4" id="KW-1185">Reference proteome</keyword>
<dbReference type="Pfam" id="PF04422">
    <property type="entry name" value="FrhB_FdhB_N"/>
    <property type="match status" value="1"/>
</dbReference>
<organism evidence="3 4">
    <name type="scientific">Sphingobium quisquiliarum P25</name>
    <dbReference type="NCBI Taxonomy" id="1329909"/>
    <lineage>
        <taxon>Bacteria</taxon>
        <taxon>Pseudomonadati</taxon>
        <taxon>Pseudomonadota</taxon>
        <taxon>Alphaproteobacteria</taxon>
        <taxon>Sphingomonadales</taxon>
        <taxon>Sphingomonadaceae</taxon>
        <taxon>Sphingobium</taxon>
    </lineage>
</organism>
<dbReference type="PANTHER" id="PTHR31332:SF0">
    <property type="entry name" value="7-HYDROXYMETHYL CHLOROPHYLL A REDUCTASE, CHLOROPLASTIC"/>
    <property type="match status" value="1"/>
</dbReference>
<proteinExistence type="predicted"/>
<evidence type="ECO:0008006" key="5">
    <source>
        <dbReference type="Google" id="ProtNLM"/>
    </source>
</evidence>
<dbReference type="Pfam" id="PF04432">
    <property type="entry name" value="FrhB_FdhB_C"/>
    <property type="match status" value="1"/>
</dbReference>
<dbReference type="InterPro" id="IPR045220">
    <property type="entry name" value="FRHB/FDHB/HCAR-like"/>
</dbReference>
<dbReference type="InterPro" id="IPR007516">
    <property type="entry name" value="Co_F420_Hydgase/DH_bsu_N"/>
</dbReference>